<dbReference type="AlphaFoldDB" id="A0A3N6QR85"/>
<dbReference type="EMBL" id="RCBY01000020">
    <property type="protein sequence ID" value="RQH51402.1"/>
    <property type="molecule type" value="Genomic_DNA"/>
</dbReference>
<keyword evidence="2" id="KW-1185">Reference proteome</keyword>
<name>A0A3N6QR85_9CYAN</name>
<dbReference type="Pfam" id="PF03683">
    <property type="entry name" value="UPF0175"/>
    <property type="match status" value="1"/>
</dbReference>
<gene>
    <name evidence="1" type="ORF">D5R40_05785</name>
</gene>
<dbReference type="RefSeq" id="WP_124145196.1">
    <property type="nucleotide sequence ID" value="NZ_CAWOKI010000071.1"/>
</dbReference>
<comment type="caution">
    <text evidence="1">The sequence shown here is derived from an EMBL/GenBank/DDBJ whole genome shotgun (WGS) entry which is preliminary data.</text>
</comment>
<proteinExistence type="predicted"/>
<protein>
    <submittedName>
        <fullName evidence="1">UPF0175 family protein</fullName>
    </submittedName>
</protein>
<evidence type="ECO:0000313" key="1">
    <source>
        <dbReference type="EMBL" id="RQH51402.1"/>
    </source>
</evidence>
<accession>A0A3N6QR85</accession>
<evidence type="ECO:0000313" key="2">
    <source>
        <dbReference type="Proteomes" id="UP000269154"/>
    </source>
</evidence>
<dbReference type="Proteomes" id="UP000269154">
    <property type="component" value="Unassembled WGS sequence"/>
</dbReference>
<reference evidence="1 2" key="1">
    <citation type="journal article" date="2018" name="ACS Chem. Biol.">
        <title>Ketoreductase domain dysfunction expands chemodiversity: malyngamide biosynthesis in the cyanobacterium Okeania hirsuta.</title>
        <authorList>
            <person name="Moss N.A."/>
            <person name="Leao T."/>
            <person name="Rankin M."/>
            <person name="McCullough T.M."/>
            <person name="Qu P."/>
            <person name="Korobeynikov A."/>
            <person name="Smith J.L."/>
            <person name="Gerwick L."/>
            <person name="Gerwick W.H."/>
        </authorList>
    </citation>
    <scope>NUCLEOTIDE SEQUENCE [LARGE SCALE GENOMIC DNA]</scope>
    <source>
        <strain evidence="1 2">PAB10Feb10-1</strain>
    </source>
</reference>
<dbReference type="InterPro" id="IPR005368">
    <property type="entry name" value="UPF0175"/>
</dbReference>
<sequence>MSLIISDEIIKASRLSEDELLIEIVLLLFQQEEISLGRSAQLLNMSQIRFQKLMAERGIAIHYNVA</sequence>
<dbReference type="OrthoDB" id="462653at2"/>
<organism evidence="1 2">
    <name type="scientific">Okeania hirsuta</name>
    <dbReference type="NCBI Taxonomy" id="1458930"/>
    <lineage>
        <taxon>Bacteria</taxon>
        <taxon>Bacillati</taxon>
        <taxon>Cyanobacteriota</taxon>
        <taxon>Cyanophyceae</taxon>
        <taxon>Oscillatoriophycideae</taxon>
        <taxon>Oscillatoriales</taxon>
        <taxon>Microcoleaceae</taxon>
        <taxon>Okeania</taxon>
    </lineage>
</organism>